<dbReference type="EMBL" id="JACOOX010000002">
    <property type="protein sequence ID" value="MBC5661783.1"/>
    <property type="molecule type" value="Genomic_DNA"/>
</dbReference>
<dbReference type="AlphaFoldDB" id="A0A8I0ADG4"/>
<evidence type="ECO:0000313" key="1">
    <source>
        <dbReference type="EMBL" id="MBC5661783.1"/>
    </source>
</evidence>
<protein>
    <recommendedName>
        <fullName evidence="3">JAB domain-containing protein</fullName>
    </recommendedName>
</protein>
<dbReference type="Gene3D" id="3.40.140.10">
    <property type="entry name" value="Cytidine Deaminase, domain 2"/>
    <property type="match status" value="1"/>
</dbReference>
<name>A0A8I0ADG4_9FIRM</name>
<proteinExistence type="predicted"/>
<sequence>MNIEVNVLNEIMSTIGSVSPETGGIIGTQNDVVCAYYFDRTGSCDSNTYKPDTDNVNRVISEWEKQDIQFVGVVHSHEEKQPALLYADIVYAQAIMKANDMERILFPLVVIGNKARFIMYMVDRCGDVTAEEITLI</sequence>
<reference evidence="1 2" key="1">
    <citation type="submission" date="2020-08" db="EMBL/GenBank/DDBJ databases">
        <title>Genome public.</title>
        <authorList>
            <person name="Liu C."/>
            <person name="Sun Q."/>
        </authorList>
    </citation>
    <scope>NUCLEOTIDE SEQUENCE [LARGE SCALE GENOMIC DNA]</scope>
    <source>
        <strain evidence="1 2">NSJ-10</strain>
    </source>
</reference>
<comment type="caution">
    <text evidence="1">The sequence shown here is derived from an EMBL/GenBank/DDBJ whole genome shotgun (WGS) entry which is preliminary data.</text>
</comment>
<accession>A0A8I0ADG4</accession>
<dbReference type="Proteomes" id="UP000615234">
    <property type="component" value="Unassembled WGS sequence"/>
</dbReference>
<evidence type="ECO:0000313" key="2">
    <source>
        <dbReference type="Proteomes" id="UP000615234"/>
    </source>
</evidence>
<gene>
    <name evidence="1" type="ORF">H8S09_02560</name>
</gene>
<evidence type="ECO:0008006" key="3">
    <source>
        <dbReference type="Google" id="ProtNLM"/>
    </source>
</evidence>
<keyword evidence="2" id="KW-1185">Reference proteome</keyword>
<organism evidence="1 2">
    <name type="scientific">Coprococcus hominis</name>
    <name type="common">ex Liu et al. 2022</name>
    <dbReference type="NCBI Taxonomy" id="2763039"/>
    <lineage>
        <taxon>Bacteria</taxon>
        <taxon>Bacillati</taxon>
        <taxon>Bacillota</taxon>
        <taxon>Clostridia</taxon>
        <taxon>Lachnospirales</taxon>
        <taxon>Lachnospiraceae</taxon>
        <taxon>Coprococcus</taxon>
    </lineage>
</organism>
<dbReference type="RefSeq" id="WP_186847310.1">
    <property type="nucleotide sequence ID" value="NZ_JACOOX010000002.1"/>
</dbReference>